<keyword evidence="4" id="KW-0547">Nucleotide-binding</keyword>
<evidence type="ECO:0000256" key="8">
    <source>
        <dbReference type="ARBA" id="ARBA00023233"/>
    </source>
</evidence>
<dbReference type="SUPFAM" id="SSF52540">
    <property type="entry name" value="P-loop containing nucleoside triphosphate hydrolases"/>
    <property type="match status" value="2"/>
</dbReference>
<keyword evidence="5" id="KW-0067">ATP-binding</keyword>
<organism evidence="11 12">
    <name type="scientific">Cyprinus carpio carpio</name>
    <dbReference type="NCBI Taxonomy" id="630221"/>
    <lineage>
        <taxon>Eukaryota</taxon>
        <taxon>Metazoa</taxon>
        <taxon>Chordata</taxon>
        <taxon>Craniata</taxon>
        <taxon>Vertebrata</taxon>
        <taxon>Euteleostomi</taxon>
        <taxon>Actinopterygii</taxon>
        <taxon>Neopterygii</taxon>
        <taxon>Teleostei</taxon>
        <taxon>Ostariophysi</taxon>
        <taxon>Cypriniformes</taxon>
        <taxon>Cyprinidae</taxon>
        <taxon>Cyprininae</taxon>
        <taxon>Cyprinus</taxon>
    </lineage>
</organism>
<evidence type="ECO:0000259" key="9">
    <source>
        <dbReference type="PROSITE" id="PS50837"/>
    </source>
</evidence>
<name>A0A9J7YDV5_CYPCA</name>
<dbReference type="InterPro" id="IPR050637">
    <property type="entry name" value="NLRP_innate_immun_reg"/>
</dbReference>
<dbReference type="Ensembl" id="ENSCCRT00000177643.1">
    <property type="protein sequence ID" value="ENSCCRP00000115560.1"/>
    <property type="gene ID" value="ENSCCRG00000030276.2"/>
</dbReference>
<evidence type="ECO:0000256" key="3">
    <source>
        <dbReference type="ARBA" id="ARBA00022737"/>
    </source>
</evidence>
<feature type="domain" description="NACHT" evidence="9">
    <location>
        <begin position="93"/>
        <end position="226"/>
    </location>
</feature>
<keyword evidence="3" id="KW-0677">Repeat</keyword>
<evidence type="ECO:0000313" key="11">
    <source>
        <dbReference type="Ensembl" id="ENSCCRP00000115560.1"/>
    </source>
</evidence>
<dbReference type="InterPro" id="IPR032675">
    <property type="entry name" value="LRR_dom_sf"/>
</dbReference>
<evidence type="ECO:0000256" key="4">
    <source>
        <dbReference type="ARBA" id="ARBA00022741"/>
    </source>
</evidence>
<dbReference type="PROSITE" id="PS51830">
    <property type="entry name" value="FIIND"/>
    <property type="match status" value="2"/>
</dbReference>
<dbReference type="InterPro" id="IPR025307">
    <property type="entry name" value="FIIND_dom"/>
</dbReference>
<evidence type="ECO:0000259" key="10">
    <source>
        <dbReference type="PROSITE" id="PS51830"/>
    </source>
</evidence>
<dbReference type="InterPro" id="IPR041267">
    <property type="entry name" value="NLRP_HD2"/>
</dbReference>
<dbReference type="PROSITE" id="PS50837">
    <property type="entry name" value="NACHT"/>
    <property type="match status" value="2"/>
</dbReference>
<keyword evidence="6" id="KW-0832">Ubl conjugation</keyword>
<dbReference type="InterPro" id="IPR027417">
    <property type="entry name" value="P-loop_NTPase"/>
</dbReference>
<dbReference type="Proteomes" id="UP001108240">
    <property type="component" value="Unplaced"/>
</dbReference>
<evidence type="ECO:0000256" key="1">
    <source>
        <dbReference type="ARBA" id="ARBA00004110"/>
    </source>
</evidence>
<dbReference type="Pfam" id="PF17776">
    <property type="entry name" value="NLRC4_HD2"/>
    <property type="match status" value="2"/>
</dbReference>
<keyword evidence="7" id="KW-0395">Inflammatory response</keyword>
<dbReference type="Gene3D" id="3.40.50.300">
    <property type="entry name" value="P-loop containing nucleotide triphosphate hydrolases"/>
    <property type="match status" value="2"/>
</dbReference>
<dbReference type="GO" id="GO:0005829">
    <property type="term" value="C:cytosol"/>
    <property type="evidence" value="ECO:0007669"/>
    <property type="project" value="UniProtKB-SubCell"/>
</dbReference>
<keyword evidence="2" id="KW-0963">Cytoplasm</keyword>
<evidence type="ECO:0000256" key="5">
    <source>
        <dbReference type="ARBA" id="ARBA00022840"/>
    </source>
</evidence>
<feature type="domain" description="NACHT" evidence="9">
    <location>
        <begin position="1201"/>
        <end position="1403"/>
    </location>
</feature>
<evidence type="ECO:0000256" key="6">
    <source>
        <dbReference type="ARBA" id="ARBA00022843"/>
    </source>
</evidence>
<sequence length="2132" mass="243707">MNLQYRTLLNDRSKFAAMDKLLSDERLDLAACSTEPVIIQRSKEQTKKYYGEWVRSVRTFGKQTPSPLLLNDENHSIRIDQLFSPDSDGNTPKTVILSGDSGRGKSFMLQKIMLDWASGELYSENFDAVFLLKCEEFKSISTEESLFYLLSLNHSLTSKQISKILQLTPEKVLILIDGMDEYVSRPRIHFMQHTNLYTKAPVMVILTNLLRRVLLPESFMLVTTRSAVDTVNLLKDPQRFTEIMGFSERGVQEYFQKFFQDEQLFRKMYERVKINESLLTACSVPLLCWMVCFCLKKHFTDDDHVMRELKTNTSIYVHFVSTLLEHHDQSQSVLTMLRSLGQLAEEGMKKQQVFFVGKSVTMKCFDAVTTLFLYKDGLKIKDSQKPAFRFMHHSFQEFFTALYYVLLDEENSWWKVSELLDWMEWGDIIDRPSPERRSNPIPSVMLFLCGLLNKKVSSSLFKKIQWTVPHTVKLKEKLQESVLRLTTHSGCELYALHCLYELQDERFVSEALKKHNFMDLSNISLTSTDCWVLLYCLQCCPHVRYLNLMYCDLTAEKLKILQPALCMSKTMRLSVEHLSEVADLIQILGESKILRQLKVQEDENSAESPRWSLNLSITRGDVLLSLSSSEKSPSFPAVLNITLTCPQSEISSTDWSLFLQRLSKTGKVAEDSSALDEHVSLLLSSFHSVGLKTLDLKLVSLNESWASGIICLVQTCTSLQQLNVCADLLLEEGIMLLNKSLTDPHCTVIIEGSESSKHTDQCKELDCSHSCYDKVKIHFKPKVLEQLKKLNISEPEPSVMNLYCQSCVHIGDSDQWVQVEPLACTDEGGSEFRISTPAGRFECSRTRMRWVCAGDITLQYRAVDGGFLSEELERLQCERIGPVIDVTVISGKLEEAHLPHYACLAESYSSLKYAVKVLGILESVELTCFHAKILQPSFWPTTVIKEKDIPVEQHLDLLIFMTSEDPLILHVYFIPLFDTFSKEKIKQEETAYNPHVLEIEHPSPSMKIQMDTPHVLKVSGASVDSKEGITFLSSIHPVFFKIKQDIDGDVQMTLIKQQHEMFVWKTIIWKDKLNQKKQEMRDLMARFGRLSTEMRKHKKRKPRKGWSDIILYYKASVIDKCKFVTECNLPTDECVELAGRYTEPVIIQRSKEQNEKYYHEHVRSAHASGLNTSSHLLSNDKNRSIRIDQLFSPDCDGNTPKTVILSGDSGRGKSFTLQKIMLDWAFGKLYYKNFDVIFLLKCEELKCISEEMSLFELLSWSCSLTLDQISQILELTPEKVLILIDGIDEYVSHPPSHSMLVLTNPSDRAQPMDIFRNVLKGILLPESFMLVTTISLAADAEINLLKGPQRFTEIVGFSERGVQEYFQKFFWDEQLFRKTYERVKINESLLTACSVPLLCWMVCFCLKKHFTDDDHVMRELKTTTSIYVYFVSTLLEHHDQSQSVLTMLRSLGQRAEEGVKKREGLFVEKSVTATGLDPATNVFLYKDSLKRNNRQVQVFKFMHLSFQEFFTALYYVLLDKEESWGKVTDLLTSLKMKGIINRPSPERRSNPIPSVMMFLCGLLNEKASNSLFEMIKWTVPQIINLKTNMQGSLLTVIRHNGCELFALRCLFELQDEKVVRRALGDWVSMNLHNVPLRSKDCWVLLYCLQCCPHVRYLNLMYCDSTAEKLKILQPALCMCENMRLSVKHLSEVGDLIQILGKSKFLKKMRVQESENSAESPRWSLDLSVTHGDVLLSLSSSEKNPSFPAVLNITLTCPQSEISSTDWSLFLQRLSKTEKVAEDSSALDEHVSLLLSLFHSVGLKTLNLKLVSLNKSWASGIIFLAQTCTSLQQLSVSVTGLLLEEGLMFLKKSLTEPHCTVIIEGRKCSKLTDQCKEQDWSHSCNEKVEIHLKPKVLKKLEEPTISDSEPSGLNLQPLPVCQFCVHIGDSDQWVQVEPSVCTDEGGSEFRISTPAGRFECSRTRMRWVCAGDVTLQYRAVDGGFLSEELERLQCERIGPVIDVTVISGKLEEAHLPHYACLAESDPSLRQSVKVLNVEDEGISLESVELTRIHGKVLQPSFSPKTVLMKLGIAVKVHCDLLIFMTHKDPIILHVYFLPIDSLFEEKIKIVEKSRHQINLSRPETPLQMNKKQS</sequence>
<dbReference type="GO" id="GO:0005524">
    <property type="term" value="F:ATP binding"/>
    <property type="evidence" value="ECO:0007669"/>
    <property type="project" value="UniProtKB-KW"/>
</dbReference>
<reference evidence="11" key="2">
    <citation type="submission" date="2025-09" db="UniProtKB">
        <authorList>
            <consortium name="Ensembl"/>
        </authorList>
    </citation>
    <scope>IDENTIFICATION</scope>
</reference>
<dbReference type="InterPro" id="IPR003593">
    <property type="entry name" value="AAA+_ATPase"/>
</dbReference>
<evidence type="ECO:0008006" key="13">
    <source>
        <dbReference type="Google" id="ProtNLM"/>
    </source>
</evidence>
<dbReference type="Pfam" id="PF13553">
    <property type="entry name" value="FIIND"/>
    <property type="match status" value="2"/>
</dbReference>
<dbReference type="Gene3D" id="3.80.10.10">
    <property type="entry name" value="Ribonuclease Inhibitor"/>
    <property type="match status" value="1"/>
</dbReference>
<feature type="domain" description="FIIND" evidence="10">
    <location>
        <begin position="812"/>
        <end position="1082"/>
    </location>
</feature>
<dbReference type="SMART" id="SM00382">
    <property type="entry name" value="AAA"/>
    <property type="match status" value="2"/>
</dbReference>
<dbReference type="SUPFAM" id="SSF52047">
    <property type="entry name" value="RNI-like"/>
    <property type="match status" value="2"/>
</dbReference>
<dbReference type="PANTHER" id="PTHR45690">
    <property type="entry name" value="NACHT, LRR AND PYD DOMAINS-CONTAINING PROTEIN 12"/>
    <property type="match status" value="1"/>
</dbReference>
<proteinExistence type="predicted"/>
<keyword evidence="12" id="KW-1185">Reference proteome</keyword>
<dbReference type="Pfam" id="PF05729">
    <property type="entry name" value="NACHT"/>
    <property type="match status" value="2"/>
</dbReference>
<dbReference type="GeneTree" id="ENSGT00940000159520"/>
<evidence type="ECO:0000256" key="7">
    <source>
        <dbReference type="ARBA" id="ARBA00023198"/>
    </source>
</evidence>
<reference evidence="11" key="1">
    <citation type="submission" date="2025-08" db="UniProtKB">
        <authorList>
            <consortium name="Ensembl"/>
        </authorList>
    </citation>
    <scope>IDENTIFICATION</scope>
</reference>
<comment type="subcellular location">
    <subcellularLocation>
        <location evidence="1">Inflammasome</location>
    </subcellularLocation>
</comment>
<protein>
    <recommendedName>
        <fullName evidence="13">NACHT domain-containing protein</fullName>
    </recommendedName>
</protein>
<keyword evidence="8" id="KW-1271">Inflammasome</keyword>
<dbReference type="InterPro" id="IPR007111">
    <property type="entry name" value="NACHT_NTPase"/>
</dbReference>
<feature type="domain" description="FIIND" evidence="10">
    <location>
        <begin position="1928"/>
        <end position="2132"/>
    </location>
</feature>
<accession>A0A9J7YDV5</accession>
<evidence type="ECO:0000256" key="2">
    <source>
        <dbReference type="ARBA" id="ARBA00022490"/>
    </source>
</evidence>
<evidence type="ECO:0000313" key="12">
    <source>
        <dbReference type="Proteomes" id="UP001108240"/>
    </source>
</evidence>
<dbReference type="Pfam" id="PF23679">
    <property type="entry name" value="UPA-FIIND"/>
    <property type="match status" value="2"/>
</dbReference>
<dbReference type="PANTHER" id="PTHR45690:SF19">
    <property type="entry name" value="NACHT, LRR AND PYD DOMAINS-CONTAINING PROTEIN 3"/>
    <property type="match status" value="1"/>
</dbReference>